<feature type="region of interest" description="Disordered" evidence="1">
    <location>
        <begin position="230"/>
        <end position="264"/>
    </location>
</feature>
<feature type="compositionally biased region" description="Pro residues" evidence="1">
    <location>
        <begin position="230"/>
        <end position="252"/>
    </location>
</feature>
<feature type="region of interest" description="Disordered" evidence="1">
    <location>
        <begin position="284"/>
        <end position="429"/>
    </location>
</feature>
<keyword evidence="2" id="KW-1133">Transmembrane helix</keyword>
<name>A0ABT5KRI2_9BURK</name>
<keyword evidence="2" id="KW-0472">Membrane</keyword>
<keyword evidence="4" id="KW-1185">Reference proteome</keyword>
<feature type="compositionally biased region" description="Basic and acidic residues" evidence="1">
    <location>
        <begin position="415"/>
        <end position="429"/>
    </location>
</feature>
<reference evidence="3 4" key="1">
    <citation type="submission" date="2022-10" db="EMBL/GenBank/DDBJ databases">
        <title>paucibacter sp. hw8 Genome sequencing.</title>
        <authorList>
            <person name="Park S."/>
        </authorList>
    </citation>
    <scope>NUCLEOTIDE SEQUENCE [LARGE SCALE GENOMIC DNA]</scope>
    <source>
        <strain evidence="4">hw8</strain>
    </source>
</reference>
<evidence type="ECO:0000313" key="4">
    <source>
        <dbReference type="Proteomes" id="UP001219862"/>
    </source>
</evidence>
<feature type="region of interest" description="Disordered" evidence="1">
    <location>
        <begin position="70"/>
        <end position="133"/>
    </location>
</feature>
<comment type="caution">
    <text evidence="3">The sequence shown here is derived from an EMBL/GenBank/DDBJ whole genome shotgun (WGS) entry which is preliminary data.</text>
</comment>
<feature type="transmembrane region" description="Helical" evidence="2">
    <location>
        <begin position="25"/>
        <end position="45"/>
    </location>
</feature>
<evidence type="ECO:0000256" key="1">
    <source>
        <dbReference type="SAM" id="MobiDB-lite"/>
    </source>
</evidence>
<keyword evidence="2" id="KW-0812">Transmembrane</keyword>
<evidence type="ECO:0000256" key="2">
    <source>
        <dbReference type="SAM" id="Phobius"/>
    </source>
</evidence>
<gene>
    <name evidence="3" type="ORF">PRZ01_10065</name>
</gene>
<feature type="compositionally biased region" description="Low complexity" evidence="1">
    <location>
        <begin position="369"/>
        <end position="382"/>
    </location>
</feature>
<evidence type="ECO:0000313" key="3">
    <source>
        <dbReference type="EMBL" id="MDC8785537.1"/>
    </source>
</evidence>
<accession>A0ABT5KRI2</accession>
<feature type="compositionally biased region" description="Pro residues" evidence="1">
    <location>
        <begin position="284"/>
        <end position="300"/>
    </location>
</feature>
<feature type="compositionally biased region" description="Low complexity" evidence="1">
    <location>
        <begin position="301"/>
        <end position="341"/>
    </location>
</feature>
<sequence>MLIVRLPVSLTAQLARQGEGRRSRVRLGQCLILALLLHVWLVLLIGNAPGGTAAVGEGVWGRLNVTLSGPENGSPQAEPSAEPFHSGPPGRAKTERHGGTVRSEAQSRSAPSDSGAAQTGPWAPQAEPTDAATVAADVATDVAPAAAAVTAQPPTLSALPEPPAHLAPTPLGMPQPAALDLPMATSLPQLPPLSSAPRLQSFDRAPAAAVERLAPYRPAPIRPVDAVVPLPSPPLALPPPQRAPAPAPPATLAPPMDAVSKTTRLAVEPLPQALPQAAAALAPLPPSVSVPAPAPAPAPTALPTSAPPEAAALAASSPVAAQTVQTVQTAQPSQAPQVPQTLRQGTSPNEPRQAPAGRPEAGDRLGHDVATAPSAPATVPSARTPLNLSLPTRPRGGPLAAQASHSVLDLLPQPPERKSKLEEDLDKAGKQDCRQAYADKGLLAALPLAADAVRGKGCRW</sequence>
<evidence type="ECO:0008006" key="5">
    <source>
        <dbReference type="Google" id="ProtNLM"/>
    </source>
</evidence>
<dbReference type="Proteomes" id="UP001219862">
    <property type="component" value="Unassembled WGS sequence"/>
</dbReference>
<dbReference type="EMBL" id="JAQQXS010000007">
    <property type="protein sequence ID" value="MDC8785537.1"/>
    <property type="molecule type" value="Genomic_DNA"/>
</dbReference>
<organism evidence="3 4">
    <name type="scientific">Roseateles koreensis</name>
    <dbReference type="NCBI Taxonomy" id="2987526"/>
    <lineage>
        <taxon>Bacteria</taxon>
        <taxon>Pseudomonadati</taxon>
        <taxon>Pseudomonadota</taxon>
        <taxon>Betaproteobacteria</taxon>
        <taxon>Burkholderiales</taxon>
        <taxon>Sphaerotilaceae</taxon>
        <taxon>Roseateles</taxon>
    </lineage>
</organism>
<proteinExistence type="predicted"/>
<feature type="compositionally biased region" description="Polar residues" evidence="1">
    <location>
        <begin position="103"/>
        <end position="117"/>
    </location>
</feature>
<feature type="region of interest" description="Disordered" evidence="1">
    <location>
        <begin position="153"/>
        <end position="179"/>
    </location>
</feature>
<protein>
    <recommendedName>
        <fullName evidence="5">Meckel syndrome type 1 protein</fullName>
    </recommendedName>
</protein>